<comment type="similarity">
    <text evidence="1">Belongs to the thioesterase family.</text>
</comment>
<evidence type="ECO:0000256" key="1">
    <source>
        <dbReference type="ARBA" id="ARBA00007169"/>
    </source>
</evidence>
<dbReference type="SUPFAM" id="SSF53474">
    <property type="entry name" value="alpha/beta-Hydrolases"/>
    <property type="match status" value="1"/>
</dbReference>
<dbReference type="OrthoDB" id="8480037at2"/>
<comment type="caution">
    <text evidence="3">The sequence shown here is derived from an EMBL/GenBank/DDBJ whole genome shotgun (WGS) entry which is preliminary data.</text>
</comment>
<protein>
    <recommendedName>
        <fullName evidence="2">Thioesterase domain-containing protein</fullName>
    </recommendedName>
</protein>
<feature type="domain" description="Thioesterase" evidence="2">
    <location>
        <begin position="25"/>
        <end position="238"/>
    </location>
</feature>
<gene>
    <name evidence="3" type="ORF">BHU62_02415</name>
</gene>
<proteinExistence type="inferred from homology"/>
<dbReference type="Gene3D" id="3.40.50.1820">
    <property type="entry name" value="alpha/beta hydrolase"/>
    <property type="match status" value="1"/>
</dbReference>
<accession>A0A1Q4P5B9</accession>
<dbReference type="PANTHER" id="PTHR11487:SF0">
    <property type="entry name" value="S-ACYL FATTY ACID SYNTHASE THIOESTERASE, MEDIUM CHAIN"/>
    <property type="match status" value="1"/>
</dbReference>
<dbReference type="InterPro" id="IPR012223">
    <property type="entry name" value="TEII"/>
</dbReference>
<dbReference type="Pfam" id="PF00975">
    <property type="entry name" value="Thioesterase"/>
    <property type="match status" value="1"/>
</dbReference>
<sequence>MTGLRTSLGCVVRLSRLSSSPVSKQLVVFPHAGGGAAFYQHWRDLLPDEVDLFIVQYPGREEAQDVPAWETAQRAIASCVNALQSSLGIAPVVIFGHSMGTLLALQVAAALQTSRFSIDTVLSAQRAPSELKILRQESQRQEVLDSILTFSERSGALSLDEITRPLVTRLIQQDLQLLGALCAEPLPDLQPRIWGGDNDPLVSRAALLQWETELPGSRTRFLAGDHFYFTQDTAAFLRQLLQ</sequence>
<evidence type="ECO:0000313" key="4">
    <source>
        <dbReference type="Proteomes" id="UP000185770"/>
    </source>
</evidence>
<evidence type="ECO:0000313" key="3">
    <source>
        <dbReference type="EMBL" id="OKB68343.1"/>
    </source>
</evidence>
<reference evidence="3 4" key="1">
    <citation type="submission" date="2016-09" db="EMBL/GenBank/DDBJ databases">
        <title>Serratia marcescens MSU-97 and epiphytic antimycotic-producing bacteria.</title>
        <authorList>
            <person name="Matilla M.A."/>
        </authorList>
    </citation>
    <scope>NUCLEOTIDE SEQUENCE [LARGE SCALE GENOMIC DNA]</scope>
    <source>
        <strain evidence="3 4">MSU-97</strain>
    </source>
</reference>
<dbReference type="InterPro" id="IPR001031">
    <property type="entry name" value="Thioesterase"/>
</dbReference>
<dbReference type="InterPro" id="IPR029058">
    <property type="entry name" value="AB_hydrolase_fold"/>
</dbReference>
<dbReference type="RefSeq" id="WP_073528990.1">
    <property type="nucleotide sequence ID" value="NZ_MJAO01000002.1"/>
</dbReference>
<organism evidence="3 4">
    <name type="scientific">Serratia marcescens</name>
    <dbReference type="NCBI Taxonomy" id="615"/>
    <lineage>
        <taxon>Bacteria</taxon>
        <taxon>Pseudomonadati</taxon>
        <taxon>Pseudomonadota</taxon>
        <taxon>Gammaproteobacteria</taxon>
        <taxon>Enterobacterales</taxon>
        <taxon>Yersiniaceae</taxon>
        <taxon>Serratia</taxon>
    </lineage>
</organism>
<dbReference type="Proteomes" id="UP000185770">
    <property type="component" value="Unassembled WGS sequence"/>
</dbReference>
<evidence type="ECO:0000259" key="2">
    <source>
        <dbReference type="Pfam" id="PF00975"/>
    </source>
</evidence>
<dbReference type="EMBL" id="MJAO01000002">
    <property type="protein sequence ID" value="OKB68343.1"/>
    <property type="molecule type" value="Genomic_DNA"/>
</dbReference>
<dbReference type="GO" id="GO:0008610">
    <property type="term" value="P:lipid biosynthetic process"/>
    <property type="evidence" value="ECO:0007669"/>
    <property type="project" value="TreeGrafter"/>
</dbReference>
<name>A0A1Q4P5B9_SERMA</name>
<dbReference type="AlphaFoldDB" id="A0A1Q4P5B9"/>
<dbReference type="PANTHER" id="PTHR11487">
    <property type="entry name" value="THIOESTERASE"/>
    <property type="match status" value="1"/>
</dbReference>